<sequence length="99" mass="10915">MSNISTAAQNLTGDIEKRIGKVLHKESLIRKGENKKIDAHEQKNIRDNSSISGVGNARSVKSTPSNDLDINDVRDTNTDVGKESAEQHILSQNYENVLN</sequence>
<feature type="region of interest" description="Disordered" evidence="1">
    <location>
        <begin position="33"/>
        <end position="99"/>
    </location>
</feature>
<evidence type="ECO:0000256" key="1">
    <source>
        <dbReference type="SAM" id="MobiDB-lite"/>
    </source>
</evidence>
<feature type="compositionally biased region" description="Polar residues" evidence="1">
    <location>
        <begin position="47"/>
        <end position="68"/>
    </location>
</feature>
<feature type="compositionally biased region" description="Basic and acidic residues" evidence="1">
    <location>
        <begin position="71"/>
        <end position="86"/>
    </location>
</feature>
<proteinExistence type="predicted"/>
<name>A0ABR2WSG1_9FUNG</name>
<dbReference type="EMBL" id="JASJQH010000426">
    <property type="protein sequence ID" value="KAK9764452.1"/>
    <property type="molecule type" value="Genomic_DNA"/>
</dbReference>
<evidence type="ECO:0000313" key="2">
    <source>
        <dbReference type="EMBL" id="KAK9764452.1"/>
    </source>
</evidence>
<feature type="compositionally biased region" description="Basic and acidic residues" evidence="1">
    <location>
        <begin position="33"/>
        <end position="46"/>
    </location>
</feature>
<organism evidence="2 3">
    <name type="scientific">Basidiobolus ranarum</name>
    <dbReference type="NCBI Taxonomy" id="34480"/>
    <lineage>
        <taxon>Eukaryota</taxon>
        <taxon>Fungi</taxon>
        <taxon>Fungi incertae sedis</taxon>
        <taxon>Zoopagomycota</taxon>
        <taxon>Entomophthoromycotina</taxon>
        <taxon>Basidiobolomycetes</taxon>
        <taxon>Basidiobolales</taxon>
        <taxon>Basidiobolaceae</taxon>
        <taxon>Basidiobolus</taxon>
    </lineage>
</organism>
<feature type="compositionally biased region" description="Polar residues" evidence="1">
    <location>
        <begin position="89"/>
        <end position="99"/>
    </location>
</feature>
<gene>
    <name evidence="2" type="ORF">K7432_008023</name>
</gene>
<dbReference type="Proteomes" id="UP001479436">
    <property type="component" value="Unassembled WGS sequence"/>
</dbReference>
<keyword evidence="3" id="KW-1185">Reference proteome</keyword>
<reference evidence="2 3" key="1">
    <citation type="submission" date="2023-04" db="EMBL/GenBank/DDBJ databases">
        <title>Genome of Basidiobolus ranarum AG-B5.</title>
        <authorList>
            <person name="Stajich J.E."/>
            <person name="Carter-House D."/>
            <person name="Gryganskyi A."/>
        </authorList>
    </citation>
    <scope>NUCLEOTIDE SEQUENCE [LARGE SCALE GENOMIC DNA]</scope>
    <source>
        <strain evidence="2 3">AG-B5</strain>
    </source>
</reference>
<evidence type="ECO:0000313" key="3">
    <source>
        <dbReference type="Proteomes" id="UP001479436"/>
    </source>
</evidence>
<accession>A0ABR2WSG1</accession>
<protein>
    <submittedName>
        <fullName evidence="2">Uncharacterized protein</fullName>
    </submittedName>
</protein>
<comment type="caution">
    <text evidence="2">The sequence shown here is derived from an EMBL/GenBank/DDBJ whole genome shotgun (WGS) entry which is preliminary data.</text>
</comment>